<gene>
    <name evidence="9" type="ORF">SAMN04488044_1944</name>
</gene>
<feature type="binding site" evidence="5">
    <location>
        <begin position="178"/>
        <end position="185"/>
    </location>
    <ligand>
        <name>NAD(+)</name>
        <dbReference type="ChEBI" id="CHEBI:57540"/>
    </ligand>
</feature>
<keyword evidence="10" id="KW-1185">Reference proteome</keyword>
<dbReference type="GO" id="GO:0050660">
    <property type="term" value="F:flavin adenine dinucleotide binding"/>
    <property type="evidence" value="ECO:0007669"/>
    <property type="project" value="TreeGrafter"/>
</dbReference>
<dbReference type="Gene3D" id="3.50.50.60">
    <property type="entry name" value="FAD/NAD(P)-binding domain"/>
    <property type="match status" value="2"/>
</dbReference>
<feature type="binding site" evidence="5">
    <location>
        <begin position="141"/>
        <end position="143"/>
    </location>
    <ligand>
        <name>FAD</name>
        <dbReference type="ChEBI" id="CHEBI:57692"/>
    </ligand>
</feature>
<dbReference type="PANTHER" id="PTHR43014:SF4">
    <property type="entry name" value="PYRIDINE NUCLEOTIDE-DISULFIDE OXIDOREDUCTASE RCLA-RELATED"/>
    <property type="match status" value="1"/>
</dbReference>
<evidence type="ECO:0000256" key="6">
    <source>
        <dbReference type="PIRSR" id="PIRSR000350-4"/>
    </source>
</evidence>
<dbReference type="SUPFAM" id="SSF51905">
    <property type="entry name" value="FAD/NAD(P)-binding domain"/>
    <property type="match status" value="1"/>
</dbReference>
<feature type="binding site" evidence="5">
    <location>
        <position position="305"/>
    </location>
    <ligand>
        <name>NAD(+)</name>
        <dbReference type="ChEBI" id="CHEBI:57540"/>
    </ligand>
</feature>
<evidence type="ECO:0000259" key="7">
    <source>
        <dbReference type="Pfam" id="PF02852"/>
    </source>
</evidence>
<dbReference type="InterPro" id="IPR004099">
    <property type="entry name" value="Pyr_nucl-diS_OxRdtase_dimer"/>
</dbReference>
<keyword evidence="5" id="KW-0520">NAD</keyword>
<feature type="domain" description="FAD/NAD(P)-binding" evidence="8">
    <location>
        <begin position="7"/>
        <end position="320"/>
    </location>
</feature>
<name>A0A1M5QC70_9RHOB</name>
<dbReference type="PANTHER" id="PTHR43014">
    <property type="entry name" value="MERCURIC REDUCTASE"/>
    <property type="match status" value="1"/>
</dbReference>
<dbReference type="InterPro" id="IPR023753">
    <property type="entry name" value="FAD/NAD-binding_dom"/>
</dbReference>
<evidence type="ECO:0000256" key="5">
    <source>
        <dbReference type="PIRSR" id="PIRSR000350-3"/>
    </source>
</evidence>
<dbReference type="STRING" id="870908.SAMN04488044_1944"/>
<feature type="domain" description="Pyridine nucleotide-disulphide oxidoreductase dimerisation" evidence="7">
    <location>
        <begin position="343"/>
        <end position="449"/>
    </location>
</feature>
<organism evidence="9 10">
    <name type="scientific">Cognatishimia maritima</name>
    <dbReference type="NCBI Taxonomy" id="870908"/>
    <lineage>
        <taxon>Bacteria</taxon>
        <taxon>Pseudomonadati</taxon>
        <taxon>Pseudomonadota</taxon>
        <taxon>Alphaproteobacteria</taxon>
        <taxon>Rhodobacterales</taxon>
        <taxon>Paracoccaceae</taxon>
        <taxon>Cognatishimia</taxon>
    </lineage>
</organism>
<dbReference type="SUPFAM" id="SSF55424">
    <property type="entry name" value="FAD/NAD-linked reductases, dimerisation (C-terminal) domain"/>
    <property type="match status" value="1"/>
</dbReference>
<evidence type="ECO:0000256" key="1">
    <source>
        <dbReference type="ARBA" id="ARBA00007532"/>
    </source>
</evidence>
<dbReference type="InterPro" id="IPR001100">
    <property type="entry name" value="Pyr_nuc-diS_OxRdtase"/>
</dbReference>
<sequence length="474" mass="51363">MATLKTKVAVIGAGSAGMRAYREITKTTDDVLLIEDGPYGTTCARVGCMPSKLLIAAAEAAYAGNHTAPMGVTYAAPQIDGAAVMARVRSERDRFVGFVEETVEGWPEQHRIRSRASFLSDTTLALSDGRRVEAETIIIATGSRPNILPFFENFGDRLIVNDDVFSWDTLPSSVAVFGAGVIGLELGQALHRLGVRVSLFGRDNLVGPLSDPEVLAQANRIFTAEFDFHSHADVTGHRRTDTGVAVDLNGETLEYEYALIATGRRPNVDKLGLENTSLKLDARGVPVFDLYTGQCGDAPIFIAGDANNIIPLLHEAADEGATAGYNAAHWPDIRRFTKSAPISVMFSDPQIMMVGETHRALTERGADFAVGSLDWADQGRARVMGVNKGLLRVYGEYNTGRFLGAEMIGPRAEHLAHLLAWSLQSRLTVDEMLERPFYHPVIEEGLRTALRILNANLQMGAMPPPRCIDCGPGA</sequence>
<protein>
    <submittedName>
        <fullName evidence="9">Dihydrolipoamide dehydrogenase</fullName>
    </submittedName>
</protein>
<dbReference type="OrthoDB" id="9776382at2"/>
<dbReference type="NCBIfam" id="NF004939">
    <property type="entry name" value="PRK06292.1-1"/>
    <property type="match status" value="1"/>
</dbReference>
<dbReference type="PRINTS" id="PR00411">
    <property type="entry name" value="PNDRDTASEI"/>
</dbReference>
<feature type="binding site" evidence="5">
    <location>
        <position position="263"/>
    </location>
    <ligand>
        <name>NAD(+)</name>
        <dbReference type="ChEBI" id="CHEBI:57540"/>
    </ligand>
</feature>
<evidence type="ECO:0000256" key="2">
    <source>
        <dbReference type="ARBA" id="ARBA00022630"/>
    </source>
</evidence>
<feature type="active site" description="Proton acceptor" evidence="4">
    <location>
        <position position="439"/>
    </location>
</feature>
<dbReference type="PIRSF" id="PIRSF000350">
    <property type="entry name" value="Mercury_reductase_MerA"/>
    <property type="match status" value="1"/>
</dbReference>
<dbReference type="InterPro" id="IPR016156">
    <property type="entry name" value="FAD/NAD-linked_Rdtase_dimer_sf"/>
</dbReference>
<proteinExistence type="inferred from homology"/>
<feature type="binding site" evidence="5">
    <location>
        <position position="52"/>
    </location>
    <ligand>
        <name>FAD</name>
        <dbReference type="ChEBI" id="CHEBI:57692"/>
    </ligand>
</feature>
<dbReference type="InterPro" id="IPR036188">
    <property type="entry name" value="FAD/NAD-bd_sf"/>
</dbReference>
<feature type="disulfide bond" description="Redox-active" evidence="6">
    <location>
        <begin position="43"/>
        <end position="48"/>
    </location>
</feature>
<comment type="similarity">
    <text evidence="1">Belongs to the class-I pyridine nucleotide-disulfide oxidoreductase family.</text>
</comment>
<dbReference type="Proteomes" id="UP000184211">
    <property type="component" value="Unassembled WGS sequence"/>
</dbReference>
<evidence type="ECO:0000313" key="9">
    <source>
        <dbReference type="EMBL" id="SHH11461.1"/>
    </source>
</evidence>
<dbReference type="GO" id="GO:0003955">
    <property type="term" value="F:NAD(P)H dehydrogenase (quinone) activity"/>
    <property type="evidence" value="ECO:0007669"/>
    <property type="project" value="TreeGrafter"/>
</dbReference>
<reference evidence="10" key="1">
    <citation type="submission" date="2016-11" db="EMBL/GenBank/DDBJ databases">
        <authorList>
            <person name="Varghese N."/>
            <person name="Submissions S."/>
        </authorList>
    </citation>
    <scope>NUCLEOTIDE SEQUENCE [LARGE SCALE GENOMIC DNA]</scope>
    <source>
        <strain evidence="10">DSM 28223</strain>
    </source>
</reference>
<evidence type="ECO:0000256" key="3">
    <source>
        <dbReference type="ARBA" id="ARBA00022827"/>
    </source>
</evidence>
<comment type="cofactor">
    <cofactor evidence="5">
        <name>FAD</name>
        <dbReference type="ChEBI" id="CHEBI:57692"/>
    </cofactor>
    <text evidence="5">Binds 1 FAD per subunit.</text>
</comment>
<dbReference type="Pfam" id="PF02852">
    <property type="entry name" value="Pyr_redox_dim"/>
    <property type="match status" value="1"/>
</dbReference>
<dbReference type="RefSeq" id="WP_072792852.1">
    <property type="nucleotide sequence ID" value="NZ_FQWM01000003.1"/>
</dbReference>
<dbReference type="AlphaFoldDB" id="A0A1M5QC70"/>
<dbReference type="Pfam" id="PF07992">
    <property type="entry name" value="Pyr_redox_2"/>
    <property type="match status" value="1"/>
</dbReference>
<evidence type="ECO:0000259" key="8">
    <source>
        <dbReference type="Pfam" id="PF07992"/>
    </source>
</evidence>
<keyword evidence="2" id="KW-0285">Flavoprotein</keyword>
<dbReference type="Gene3D" id="3.30.390.30">
    <property type="match status" value="1"/>
</dbReference>
<evidence type="ECO:0000256" key="4">
    <source>
        <dbReference type="PIRSR" id="PIRSR000350-2"/>
    </source>
</evidence>
<keyword evidence="5" id="KW-0547">Nucleotide-binding</keyword>
<keyword evidence="3 5" id="KW-0274">FAD</keyword>
<dbReference type="PRINTS" id="PR00368">
    <property type="entry name" value="FADPNR"/>
</dbReference>
<evidence type="ECO:0000313" key="10">
    <source>
        <dbReference type="Proteomes" id="UP000184211"/>
    </source>
</evidence>
<dbReference type="EMBL" id="FQWM01000003">
    <property type="protein sequence ID" value="SHH11461.1"/>
    <property type="molecule type" value="Genomic_DNA"/>
</dbReference>
<accession>A0A1M5QC70</accession>